<evidence type="ECO:0000256" key="1">
    <source>
        <dbReference type="ARBA" id="ARBA00022729"/>
    </source>
</evidence>
<dbReference type="InterPro" id="IPR028082">
    <property type="entry name" value="Peripla_BP_I"/>
</dbReference>
<dbReference type="Gene3D" id="3.40.50.2300">
    <property type="match status" value="2"/>
</dbReference>
<sequence length="256" mass="28030">MRNTTFKLRHKFKTVLLGFAAFSMLAGTASVFAGTIKIGVSIRMKSDTGKKYGQMLVDEFDAVNAAGGINGHKIDVKLLNDECKSDIGVANATKLSYQDKVHLLVGSSCSSVSMPIVDVIHKARVPMLIPHSSSYKITLKGSPWVFRVPISSRFSAAAAAKYTVENIGTKVAYIWASDTASQNDANKFSEYIKTYHGQDPVYAEQFQEGELDLRPHLLKIKALRPQALMVSAQSQDFARGLVQSYEVGIPPSVKRI</sequence>
<dbReference type="PANTHER" id="PTHR30483">
    <property type="entry name" value="LEUCINE-SPECIFIC-BINDING PROTEIN"/>
    <property type="match status" value="1"/>
</dbReference>
<evidence type="ECO:0000259" key="2">
    <source>
        <dbReference type="Pfam" id="PF13458"/>
    </source>
</evidence>
<name>A0A382VAD3_9ZZZZ</name>
<dbReference type="CDD" id="cd06268">
    <property type="entry name" value="PBP1_ABC_transporter_LIVBP-like"/>
    <property type="match status" value="1"/>
</dbReference>
<evidence type="ECO:0000313" key="3">
    <source>
        <dbReference type="EMBL" id="SVD43434.1"/>
    </source>
</evidence>
<gene>
    <name evidence="3" type="ORF">METZ01_LOCUS396288</name>
</gene>
<dbReference type="EMBL" id="UINC01150407">
    <property type="protein sequence ID" value="SVD43434.1"/>
    <property type="molecule type" value="Genomic_DNA"/>
</dbReference>
<dbReference type="InterPro" id="IPR051010">
    <property type="entry name" value="BCAA_transport"/>
</dbReference>
<dbReference type="Pfam" id="PF13458">
    <property type="entry name" value="Peripla_BP_6"/>
    <property type="match status" value="1"/>
</dbReference>
<keyword evidence="1" id="KW-0732">Signal</keyword>
<accession>A0A382VAD3</accession>
<dbReference type="SUPFAM" id="SSF53822">
    <property type="entry name" value="Periplasmic binding protein-like I"/>
    <property type="match status" value="1"/>
</dbReference>
<dbReference type="PANTHER" id="PTHR30483:SF6">
    <property type="entry name" value="PERIPLASMIC BINDING PROTEIN OF ABC TRANSPORTER FOR NATURAL AMINO ACIDS"/>
    <property type="match status" value="1"/>
</dbReference>
<dbReference type="InterPro" id="IPR028081">
    <property type="entry name" value="Leu-bd"/>
</dbReference>
<dbReference type="AlphaFoldDB" id="A0A382VAD3"/>
<feature type="non-terminal residue" evidence="3">
    <location>
        <position position="256"/>
    </location>
</feature>
<proteinExistence type="predicted"/>
<feature type="domain" description="Leucine-binding protein" evidence="2">
    <location>
        <begin position="35"/>
        <end position="252"/>
    </location>
</feature>
<protein>
    <recommendedName>
        <fullName evidence="2">Leucine-binding protein domain-containing protein</fullName>
    </recommendedName>
</protein>
<reference evidence="3" key="1">
    <citation type="submission" date="2018-05" db="EMBL/GenBank/DDBJ databases">
        <authorList>
            <person name="Lanie J.A."/>
            <person name="Ng W.-L."/>
            <person name="Kazmierczak K.M."/>
            <person name="Andrzejewski T.M."/>
            <person name="Davidsen T.M."/>
            <person name="Wayne K.J."/>
            <person name="Tettelin H."/>
            <person name="Glass J.I."/>
            <person name="Rusch D."/>
            <person name="Podicherti R."/>
            <person name="Tsui H.-C.T."/>
            <person name="Winkler M.E."/>
        </authorList>
    </citation>
    <scope>NUCLEOTIDE SEQUENCE</scope>
</reference>
<organism evidence="3">
    <name type="scientific">marine metagenome</name>
    <dbReference type="NCBI Taxonomy" id="408172"/>
    <lineage>
        <taxon>unclassified sequences</taxon>
        <taxon>metagenomes</taxon>
        <taxon>ecological metagenomes</taxon>
    </lineage>
</organism>